<comment type="caution">
    <text evidence="6">The sequence shown here is derived from an EMBL/GenBank/DDBJ whole genome shotgun (WGS) entry which is preliminary data.</text>
</comment>
<reference evidence="6 7" key="1">
    <citation type="submission" date="2023-01" db="EMBL/GenBank/DDBJ databases">
        <title>Novel diversity within Roseofilum (Cyanobacteria; Desertifilaceae) from marine benthic mats with descriptions of four novel species.</title>
        <authorList>
            <person name="Wang Y."/>
            <person name="Berthold D.E."/>
            <person name="Hu J."/>
            <person name="Lefler F.W."/>
            <person name="Laughinghouse H.D. IV."/>
        </authorList>
    </citation>
    <scope>NUCLEOTIDE SEQUENCE [LARGE SCALE GENOMIC DNA]</scope>
    <source>
        <strain evidence="6 7">BLCC-M91</strain>
    </source>
</reference>
<evidence type="ECO:0000259" key="5">
    <source>
        <dbReference type="Pfam" id="PF17953"/>
    </source>
</evidence>
<evidence type="ECO:0000256" key="2">
    <source>
        <dbReference type="ARBA" id="ARBA00016109"/>
    </source>
</evidence>
<evidence type="ECO:0000313" key="7">
    <source>
        <dbReference type="Proteomes" id="UP001231370"/>
    </source>
</evidence>
<feature type="domain" description="Csm4 C-terminal" evidence="5">
    <location>
        <begin position="269"/>
        <end position="361"/>
    </location>
</feature>
<name>A0ABT7BND6_9CYAN</name>
<evidence type="ECO:0000256" key="1">
    <source>
        <dbReference type="ARBA" id="ARBA00005772"/>
    </source>
</evidence>
<organism evidence="6 7">
    <name type="scientific">Roseofilum halophilum BLCC-M91</name>
    <dbReference type="NCBI Taxonomy" id="3022259"/>
    <lineage>
        <taxon>Bacteria</taxon>
        <taxon>Bacillati</taxon>
        <taxon>Cyanobacteriota</taxon>
        <taxon>Cyanophyceae</taxon>
        <taxon>Desertifilales</taxon>
        <taxon>Desertifilaceae</taxon>
        <taxon>Roseofilum</taxon>
        <taxon>Roseofilum halophilum</taxon>
    </lineage>
</organism>
<evidence type="ECO:0000313" key="6">
    <source>
        <dbReference type="EMBL" id="MDJ1180705.1"/>
    </source>
</evidence>
<dbReference type="EMBL" id="JAQPOK010000136">
    <property type="protein sequence ID" value="MDJ1180705.1"/>
    <property type="molecule type" value="Genomic_DNA"/>
</dbReference>
<evidence type="ECO:0000256" key="4">
    <source>
        <dbReference type="ARBA" id="ARBA00023118"/>
    </source>
</evidence>
<accession>A0ABT7BND6</accession>
<dbReference type="Pfam" id="PF17953">
    <property type="entry name" value="Csm4_C"/>
    <property type="match status" value="1"/>
</dbReference>
<keyword evidence="3" id="KW-0694">RNA-binding</keyword>
<evidence type="ECO:0000256" key="3">
    <source>
        <dbReference type="ARBA" id="ARBA00022884"/>
    </source>
</evidence>
<dbReference type="RefSeq" id="WP_283764006.1">
    <property type="nucleotide sequence ID" value="NZ_JAQPOK010000136.1"/>
</dbReference>
<dbReference type="InterPro" id="IPR040932">
    <property type="entry name" value="Csm4_C"/>
</dbReference>
<dbReference type="Proteomes" id="UP001231370">
    <property type="component" value="Unassembled WGS sequence"/>
</dbReference>
<gene>
    <name evidence="6" type="primary">csm4</name>
    <name evidence="6" type="ORF">PJF56_17740</name>
</gene>
<comment type="similarity">
    <text evidence="1">Belongs to the CRISPR-associated Csm4 family.</text>
</comment>
<protein>
    <recommendedName>
        <fullName evidence="2">CRISPR system Cms protein Csm4</fullName>
    </recommendedName>
</protein>
<proteinExistence type="inferred from homology"/>
<keyword evidence="4" id="KW-0051">Antiviral defense</keyword>
<sequence length="365" mass="41990">MVEWRLIKLNFNDSAAHFGEIGIGLEETSERVRSDTLFSAMISIYARLYPEEIESLLQDFQKPIPPFRHSSTFIYRRSTTESNPNNHTYYLPKPMVFPQGYPDDDLKFTKAYKKLNYLPLTLWQRWYQGQGFDPQKDAEELENTAQKTVKSKGRLEKSCVFSYGKTHQTQKLPKVAIDRMSSATNFYQTGVVHFENNAQYQSGLYFLLQFPQTNVELEYRLKTVLNLLGEEGLGGERSSGAGRFTYEWLDLPECWQRVINFSGKTLSHSLISLFWNHPQTSTEIQKIVEAEESVSYNVIERGGWVSSSPSGIQKRRQKIRMFEEGSVFSFQPQGALADVTPDRFRGGHSVYRSGLALSLPIRRGK</sequence>
<keyword evidence="7" id="KW-1185">Reference proteome</keyword>
<dbReference type="InterPro" id="IPR005510">
    <property type="entry name" value="Csm4"/>
</dbReference>
<dbReference type="NCBIfam" id="TIGR01903">
    <property type="entry name" value="cas5_csm4"/>
    <property type="match status" value="1"/>
</dbReference>